<dbReference type="Pfam" id="PF13563">
    <property type="entry name" value="2_5_RNA_ligase2"/>
    <property type="match status" value="1"/>
</dbReference>
<evidence type="ECO:0000256" key="1">
    <source>
        <dbReference type="ARBA" id="ARBA00022801"/>
    </source>
</evidence>
<organism evidence="2 3">
    <name type="scientific">Psychrobacillus faecigallinarum</name>
    <dbReference type="NCBI Taxonomy" id="2762235"/>
    <lineage>
        <taxon>Bacteria</taxon>
        <taxon>Bacillati</taxon>
        <taxon>Bacillota</taxon>
        <taxon>Bacilli</taxon>
        <taxon>Bacillales</taxon>
        <taxon>Bacillaceae</taxon>
        <taxon>Psychrobacillus</taxon>
    </lineage>
</organism>
<dbReference type="PANTHER" id="PTHR35561:SF1">
    <property type="entry name" value="RNA 2',3'-CYCLIC PHOSPHODIESTERASE"/>
    <property type="match status" value="1"/>
</dbReference>
<protein>
    <submittedName>
        <fullName evidence="2">RNA 2',3'-cyclic phosphodiesterase</fullName>
    </submittedName>
</protein>
<dbReference type="SUPFAM" id="SSF55144">
    <property type="entry name" value="LigT-like"/>
    <property type="match status" value="1"/>
</dbReference>
<name>A0ABR8R6Y3_9BACI</name>
<dbReference type="InterPro" id="IPR004175">
    <property type="entry name" value="RNA_CPDase"/>
</dbReference>
<accession>A0ABR8R6Y3</accession>
<gene>
    <name evidence="2" type="primary">thpR</name>
    <name evidence="2" type="ORF">H9650_05000</name>
</gene>
<dbReference type="NCBIfam" id="TIGR02258">
    <property type="entry name" value="2_5_ligase"/>
    <property type="match status" value="1"/>
</dbReference>
<dbReference type="Proteomes" id="UP000640786">
    <property type="component" value="Unassembled WGS sequence"/>
</dbReference>
<sequence>MVGRSLIKARATTNMHRTHKTLPLAEDLHITLAYLAAVDENVLNDLIASLNQIKWDAFSLTTDGLAHFGNDETPRVVFVALEEKDELMKLQQAIVQKVLNFLELNISKDFHAHITLAKKWMSKEKCVYDSFDLEKQSFEVRDFIIYKINPASTPRYEHFARINV</sequence>
<keyword evidence="1" id="KW-0378">Hydrolase</keyword>
<dbReference type="Gene3D" id="3.90.1140.10">
    <property type="entry name" value="Cyclic phosphodiesterase"/>
    <property type="match status" value="1"/>
</dbReference>
<dbReference type="EMBL" id="JACSQO010000002">
    <property type="protein sequence ID" value="MBD7943469.1"/>
    <property type="molecule type" value="Genomic_DNA"/>
</dbReference>
<keyword evidence="3" id="KW-1185">Reference proteome</keyword>
<reference evidence="2 3" key="1">
    <citation type="submission" date="2020-08" db="EMBL/GenBank/DDBJ databases">
        <title>A Genomic Blueprint of the Chicken Gut Microbiome.</title>
        <authorList>
            <person name="Gilroy R."/>
            <person name="Ravi A."/>
            <person name="Getino M."/>
            <person name="Pursley I."/>
            <person name="Horton D.L."/>
            <person name="Alikhan N.-F."/>
            <person name="Baker D."/>
            <person name="Gharbi K."/>
            <person name="Hall N."/>
            <person name="Watson M."/>
            <person name="Adriaenssens E.M."/>
            <person name="Foster-Nyarko E."/>
            <person name="Jarju S."/>
            <person name="Secka A."/>
            <person name="Antonio M."/>
            <person name="Oren A."/>
            <person name="Chaudhuri R."/>
            <person name="La Ragione R.M."/>
            <person name="Hildebrand F."/>
            <person name="Pallen M.J."/>
        </authorList>
    </citation>
    <scope>NUCLEOTIDE SEQUENCE [LARGE SCALE GENOMIC DNA]</scope>
    <source>
        <strain evidence="2 3">Sa2BUA9</strain>
    </source>
</reference>
<evidence type="ECO:0000313" key="3">
    <source>
        <dbReference type="Proteomes" id="UP000640786"/>
    </source>
</evidence>
<dbReference type="PANTHER" id="PTHR35561">
    <property type="entry name" value="RNA 2',3'-CYCLIC PHOSPHODIESTERASE"/>
    <property type="match status" value="1"/>
</dbReference>
<evidence type="ECO:0000313" key="2">
    <source>
        <dbReference type="EMBL" id="MBD7943469.1"/>
    </source>
</evidence>
<proteinExistence type="predicted"/>
<comment type="caution">
    <text evidence="2">The sequence shown here is derived from an EMBL/GenBank/DDBJ whole genome shotgun (WGS) entry which is preliminary data.</text>
</comment>
<dbReference type="InterPro" id="IPR009097">
    <property type="entry name" value="Cyclic_Pdiesterase"/>
</dbReference>